<gene>
    <name evidence="2" type="ORF">EZH24_04810</name>
</gene>
<evidence type="ECO:0000259" key="1">
    <source>
        <dbReference type="PROSITE" id="PS50234"/>
    </source>
</evidence>
<dbReference type="Gene3D" id="3.40.50.410">
    <property type="entry name" value="von Willebrand factor, type A domain"/>
    <property type="match status" value="1"/>
</dbReference>
<sequence length="476" mass="56420">MQQFKNFKNISETANNITTKEIKKTEDMARGVFYGSFKNIDDKRLEDELEIKISKWKKELKEYIENNNPYQNNKIELGIAFKKMQNKNSNKNEIINYLNNFKEIDKNIDSNFWTNKINDKNLNIIRKNILSSWEKSYNDKNNTWTLNIIKSKRDKFIVDMESWIKLLKKLKYMSNILRIKTGVLWDFRVGELSEEDISLLQRWTDFINDYKDIEKICESMGRRVDIENAINNIEFKDTYNYSNKKITSKDEIVGIYFSKDIENIVPEELSLLCDKDFEKLFKLKYIENRLMCFDKDSYIFNEKEKQKIKAGYIDGKGPVIICIDTSGSMKGINEYIAKATMLKIVMRALSENRNIYLINFSVEIYSYKFSKYDGLNELINFLKLSYHGGSDIYKALFEANRIMNTDDFRNGDVLVLSDFMMEDMPYNLIELCEKQKSKGNKFFAVSIGKFPFGYSYRKVFSKHWIFDIDNGLKNIY</sequence>
<dbReference type="SUPFAM" id="SSF53300">
    <property type="entry name" value="vWA-like"/>
    <property type="match status" value="1"/>
</dbReference>
<dbReference type="Proteomes" id="UP000310168">
    <property type="component" value="Unassembled WGS sequence"/>
</dbReference>
<dbReference type="PANTHER" id="PTHR36846">
    <property type="entry name" value="PROTEIN VIAA"/>
    <property type="match status" value="1"/>
</dbReference>
<dbReference type="SMART" id="SM00327">
    <property type="entry name" value="VWA"/>
    <property type="match status" value="1"/>
</dbReference>
<organism evidence="2 3">
    <name type="scientific">Brachyspira catarrhinii</name>
    <dbReference type="NCBI Taxonomy" id="2528966"/>
    <lineage>
        <taxon>Bacteria</taxon>
        <taxon>Pseudomonadati</taxon>
        <taxon>Spirochaetota</taxon>
        <taxon>Spirochaetia</taxon>
        <taxon>Brachyspirales</taxon>
        <taxon>Brachyspiraceae</taxon>
        <taxon>Brachyspira</taxon>
    </lineage>
</organism>
<dbReference type="InterPro" id="IPR002035">
    <property type="entry name" value="VWF_A"/>
</dbReference>
<dbReference type="PROSITE" id="PS50234">
    <property type="entry name" value="VWFA"/>
    <property type="match status" value="1"/>
</dbReference>
<proteinExistence type="predicted"/>
<comment type="caution">
    <text evidence="2">The sequence shown here is derived from an EMBL/GenBank/DDBJ whole genome shotgun (WGS) entry which is preliminary data.</text>
</comment>
<evidence type="ECO:0000313" key="3">
    <source>
        <dbReference type="Proteomes" id="UP000310168"/>
    </source>
</evidence>
<dbReference type="PANTHER" id="PTHR36846:SF1">
    <property type="entry name" value="PROTEIN VIAA"/>
    <property type="match status" value="1"/>
</dbReference>
<evidence type="ECO:0000313" key="2">
    <source>
        <dbReference type="EMBL" id="TKZ35525.1"/>
    </source>
</evidence>
<keyword evidence="3" id="KW-1185">Reference proteome</keyword>
<accession>A0ABY2TRL2</accession>
<feature type="domain" description="VWFA" evidence="1">
    <location>
        <begin position="318"/>
        <end position="448"/>
    </location>
</feature>
<protein>
    <submittedName>
        <fullName evidence="2">VWA domain-containing protein</fullName>
    </submittedName>
</protein>
<reference evidence="2 3" key="1">
    <citation type="journal article" date="2019" name="Anaerobe">
        <title>Brachyspira catarrhinii sp. nov., an anaerobic intestinal spirochaete isolated from vervet monkeys may have been misidentified as Brachyspira aalborgi in previous studies.</title>
        <authorList>
            <person name="Phillips N.D."/>
            <person name="La T."/>
            <person name="Hampson D.J."/>
        </authorList>
    </citation>
    <scope>NUCLEOTIDE SEQUENCE [LARGE SCALE GENOMIC DNA]</scope>
    <source>
        <strain evidence="2 3">Z12</strain>
    </source>
</reference>
<dbReference type="Pfam" id="PF13519">
    <property type="entry name" value="VWA_2"/>
    <property type="match status" value="1"/>
</dbReference>
<dbReference type="InterPro" id="IPR036465">
    <property type="entry name" value="vWFA_dom_sf"/>
</dbReference>
<name>A0ABY2TRL2_9SPIR</name>
<dbReference type="EMBL" id="SJDU01000088">
    <property type="protein sequence ID" value="TKZ35525.1"/>
    <property type="molecule type" value="Genomic_DNA"/>
</dbReference>
<dbReference type="RefSeq" id="WP_137997986.1">
    <property type="nucleotide sequence ID" value="NZ_SJDU01000088.1"/>
</dbReference>